<dbReference type="PANTHER" id="PTHR19288">
    <property type="entry name" value="4-NITROPHENYLPHOSPHATASE-RELATED"/>
    <property type="match status" value="1"/>
</dbReference>
<proteinExistence type="predicted"/>
<organism evidence="1 2">
    <name type="scientific">Aurantiacibacter xanthus</name>
    <dbReference type="NCBI Taxonomy" id="1784712"/>
    <lineage>
        <taxon>Bacteria</taxon>
        <taxon>Pseudomonadati</taxon>
        <taxon>Pseudomonadota</taxon>
        <taxon>Alphaproteobacteria</taxon>
        <taxon>Sphingomonadales</taxon>
        <taxon>Erythrobacteraceae</taxon>
        <taxon>Aurantiacibacter</taxon>
    </lineage>
</organism>
<dbReference type="EMBL" id="QXFM01000111">
    <property type="protein sequence ID" value="RIV83751.1"/>
    <property type="molecule type" value="Genomic_DNA"/>
</dbReference>
<dbReference type="Pfam" id="PF13242">
    <property type="entry name" value="Hydrolase_like"/>
    <property type="match status" value="1"/>
</dbReference>
<dbReference type="InterPro" id="IPR023214">
    <property type="entry name" value="HAD_sf"/>
</dbReference>
<dbReference type="Pfam" id="PF13344">
    <property type="entry name" value="Hydrolase_6"/>
    <property type="match status" value="1"/>
</dbReference>
<dbReference type="PANTHER" id="PTHR19288:SF46">
    <property type="entry name" value="HALOACID DEHALOGENASE-LIKE HYDROLASE DOMAIN-CONTAINING PROTEIN 2"/>
    <property type="match status" value="1"/>
</dbReference>
<evidence type="ECO:0000313" key="2">
    <source>
        <dbReference type="Proteomes" id="UP000265366"/>
    </source>
</evidence>
<dbReference type="RefSeq" id="WP_006961053.1">
    <property type="nucleotide sequence ID" value="NZ_QXFM01000111.1"/>
</dbReference>
<dbReference type="GO" id="GO:0016791">
    <property type="term" value="F:phosphatase activity"/>
    <property type="evidence" value="ECO:0007669"/>
    <property type="project" value="TreeGrafter"/>
</dbReference>
<keyword evidence="2" id="KW-1185">Reference proteome</keyword>
<reference evidence="1 2" key="1">
    <citation type="submission" date="2018-08" db="EMBL/GenBank/DDBJ databases">
        <title>Erythrobacter zhengii sp.nov., a bacterium isolated from deep-sea sediment.</title>
        <authorList>
            <person name="Fang C."/>
            <person name="Wu Y.-H."/>
            <person name="Sun C."/>
            <person name="Wang H."/>
            <person name="Cheng H."/>
            <person name="Meng F.-X."/>
            <person name="Wang C.-S."/>
            <person name="Xu X.-W."/>
        </authorList>
    </citation>
    <scope>NUCLEOTIDE SEQUENCE [LARGE SCALE GENOMIC DNA]</scope>
    <source>
        <strain evidence="1 2">CCTCC AB 2015396</strain>
    </source>
</reference>
<dbReference type="Gene3D" id="3.40.50.1000">
    <property type="entry name" value="HAD superfamily/HAD-like"/>
    <property type="match status" value="2"/>
</dbReference>
<dbReference type="OrthoDB" id="9810449at2"/>
<gene>
    <name evidence="1" type="ORF">D2V17_12580</name>
</gene>
<sequence length="290" mass="30302">MVSESLDGLAARLAGASGFIFDMDGTLVLGDSASSGYRPLPGAEVLLEELTARGMPFRIFTNGSAIAPAQYAYNLRVAGLKVPDSAVMTPTTAAAYWFSERGIRKVRALGRSESFVPLRAAGIEVVENAAPSCAVEAVYVAYHRAFTFDDLEAVLADLEDGAQLTTASNVPFFASEGGRKIGTSFAINAAITAMTGIEPVILGKPSLAALHCARSLMGLPTDATHKLIVVGDDPGLEMRMARAASAASIGVTTGLSDATDFGAHADEQADFVVRSLDELCVRLGERIDAV</sequence>
<dbReference type="Proteomes" id="UP000265366">
    <property type="component" value="Unassembled WGS sequence"/>
</dbReference>
<protein>
    <submittedName>
        <fullName evidence="1">Haloacid dehalogenase</fullName>
    </submittedName>
</protein>
<dbReference type="AlphaFoldDB" id="A0A3A1P6I4"/>
<accession>A0A3A1P6I4</accession>
<dbReference type="GO" id="GO:0005737">
    <property type="term" value="C:cytoplasm"/>
    <property type="evidence" value="ECO:0007669"/>
    <property type="project" value="TreeGrafter"/>
</dbReference>
<dbReference type="InterPro" id="IPR006357">
    <property type="entry name" value="HAD-SF_hydro_IIA"/>
</dbReference>
<dbReference type="InterPro" id="IPR036412">
    <property type="entry name" value="HAD-like_sf"/>
</dbReference>
<name>A0A3A1P6I4_9SPHN</name>
<dbReference type="SUPFAM" id="SSF56784">
    <property type="entry name" value="HAD-like"/>
    <property type="match status" value="1"/>
</dbReference>
<evidence type="ECO:0000313" key="1">
    <source>
        <dbReference type="EMBL" id="RIV83751.1"/>
    </source>
</evidence>
<comment type="caution">
    <text evidence="1">The sequence shown here is derived from an EMBL/GenBank/DDBJ whole genome shotgun (WGS) entry which is preliminary data.</text>
</comment>